<evidence type="ECO:0000256" key="1">
    <source>
        <dbReference type="ARBA" id="ARBA00004141"/>
    </source>
</evidence>
<feature type="transmembrane region" description="Helical" evidence="7">
    <location>
        <begin position="7"/>
        <end position="26"/>
    </location>
</feature>
<feature type="transmembrane region" description="Helical" evidence="7">
    <location>
        <begin position="46"/>
        <end position="66"/>
    </location>
</feature>
<feature type="transmembrane region" description="Helical" evidence="7">
    <location>
        <begin position="78"/>
        <end position="100"/>
    </location>
</feature>
<dbReference type="Pfam" id="PF05875">
    <property type="entry name" value="Ceramidase"/>
    <property type="match status" value="1"/>
</dbReference>
<dbReference type="InterPro" id="IPR008901">
    <property type="entry name" value="ACER"/>
</dbReference>
<sequence>MFYKLGVIIGLLIISAACLYFIPPIPQWNSYHQFPDNRTFFSITNFANVTSNIGFVAVGFFGLFTIFSKKLFNQKLDLIPYAVFFSSIILVGVGSAYYHLNPTTETLFWDRLPMSISFMSFFAAIICDRINKITGTYVLLPTLILAGIYSVIHWQQTEISGEGDLRLYVLVQYFPMFAIPIIMLLFPRYKYTPPVPIYWALAWYLIAKLFEYFDLDILNLLSNFSSGHTLKHIAATVTVICILKMLINSKKLQKM</sequence>
<accession>E0XTP2</accession>
<dbReference type="GO" id="GO:0046872">
    <property type="term" value="F:metal ion binding"/>
    <property type="evidence" value="ECO:0007669"/>
    <property type="project" value="UniProtKB-KW"/>
</dbReference>
<keyword evidence="5 7" id="KW-0472">Membrane</keyword>
<comment type="subcellular location">
    <subcellularLocation>
        <location evidence="1">Membrane</location>
        <topology evidence="1">Multi-pass membrane protein</topology>
    </subcellularLocation>
</comment>
<evidence type="ECO:0000256" key="6">
    <source>
        <dbReference type="PIRSR" id="PIRSR608901-2"/>
    </source>
</evidence>
<dbReference type="GO" id="GO:0006672">
    <property type="term" value="P:ceramide metabolic process"/>
    <property type="evidence" value="ECO:0007669"/>
    <property type="project" value="InterPro"/>
</dbReference>
<evidence type="ECO:0000256" key="5">
    <source>
        <dbReference type="ARBA" id="ARBA00023136"/>
    </source>
</evidence>
<keyword evidence="3" id="KW-0378">Hydrolase</keyword>
<evidence type="ECO:0000256" key="4">
    <source>
        <dbReference type="ARBA" id="ARBA00022989"/>
    </source>
</evidence>
<feature type="transmembrane region" description="Helical" evidence="7">
    <location>
        <begin position="167"/>
        <end position="186"/>
    </location>
</feature>
<dbReference type="GO" id="GO:0016020">
    <property type="term" value="C:membrane"/>
    <property type="evidence" value="ECO:0007669"/>
    <property type="project" value="UniProtKB-SubCell"/>
</dbReference>
<proteinExistence type="predicted"/>
<evidence type="ECO:0008006" key="9">
    <source>
        <dbReference type="Google" id="ProtNLM"/>
    </source>
</evidence>
<keyword evidence="2 7" id="KW-0812">Transmembrane</keyword>
<feature type="transmembrane region" description="Helical" evidence="7">
    <location>
        <begin position="193"/>
        <end position="210"/>
    </location>
</feature>
<keyword evidence="6" id="KW-0479">Metal-binding</keyword>
<dbReference type="EMBL" id="GU474873">
    <property type="protein sequence ID" value="ADI17783.1"/>
    <property type="molecule type" value="Genomic_DNA"/>
</dbReference>
<dbReference type="GO" id="GO:0016811">
    <property type="term" value="F:hydrolase activity, acting on carbon-nitrogen (but not peptide) bonds, in linear amides"/>
    <property type="evidence" value="ECO:0007669"/>
    <property type="project" value="InterPro"/>
</dbReference>
<feature type="transmembrane region" description="Helical" evidence="7">
    <location>
        <begin position="137"/>
        <end position="155"/>
    </location>
</feature>
<keyword evidence="6" id="KW-0862">Zinc</keyword>
<evidence type="ECO:0000256" key="7">
    <source>
        <dbReference type="SAM" id="Phobius"/>
    </source>
</evidence>
<evidence type="ECO:0000313" key="8">
    <source>
        <dbReference type="EMBL" id="ADI17783.1"/>
    </source>
</evidence>
<keyword evidence="4 7" id="KW-1133">Transmembrane helix</keyword>
<evidence type="ECO:0000256" key="3">
    <source>
        <dbReference type="ARBA" id="ARBA00022801"/>
    </source>
</evidence>
<feature type="binding site" evidence="6">
    <location>
        <position position="99"/>
    </location>
    <ligand>
        <name>Zn(2+)</name>
        <dbReference type="ChEBI" id="CHEBI:29105"/>
        <note>catalytic</note>
    </ligand>
</feature>
<organism evidence="8">
    <name type="scientific">uncultured nuHF1 cluster bacterium HF0130_31E21</name>
    <dbReference type="NCBI Taxonomy" id="710728"/>
    <lineage>
        <taxon>Bacteria</taxon>
        <taxon>environmental samples</taxon>
    </lineage>
</organism>
<feature type="transmembrane region" description="Helical" evidence="7">
    <location>
        <begin position="230"/>
        <end position="247"/>
    </location>
</feature>
<dbReference type="PANTHER" id="PTHR34368:SF1">
    <property type="entry name" value="OS01G0962200 PROTEIN"/>
    <property type="match status" value="1"/>
</dbReference>
<reference evidence="8" key="1">
    <citation type="journal article" date="2011" name="Environ. Microbiol.">
        <title>Time-series analyses of Monterey Bay coastal microbial picoplankton using a 'genome proxy' microarray.</title>
        <authorList>
            <person name="Rich V.I."/>
            <person name="Pham V.D."/>
            <person name="Eppley J."/>
            <person name="Shi Y."/>
            <person name="DeLong E.F."/>
        </authorList>
    </citation>
    <scope>NUCLEOTIDE SEQUENCE</scope>
</reference>
<dbReference type="PROSITE" id="PS51257">
    <property type="entry name" value="PROKAR_LIPOPROTEIN"/>
    <property type="match status" value="1"/>
</dbReference>
<name>E0XTP2_9BACT</name>
<dbReference type="AlphaFoldDB" id="E0XTP2"/>
<dbReference type="PANTHER" id="PTHR34368">
    <property type="entry name" value="OS01G0962200 PROTEIN"/>
    <property type="match status" value="1"/>
</dbReference>
<evidence type="ECO:0000256" key="2">
    <source>
        <dbReference type="ARBA" id="ARBA00022692"/>
    </source>
</evidence>
<protein>
    <recommendedName>
        <fullName evidence="9">Alkaline phytoceramidase (APHC)</fullName>
    </recommendedName>
</protein>
<feature type="transmembrane region" description="Helical" evidence="7">
    <location>
        <begin position="112"/>
        <end position="130"/>
    </location>
</feature>
<comment type="cofactor">
    <cofactor evidence="6">
        <name>Zn(2+)</name>
        <dbReference type="ChEBI" id="CHEBI:29105"/>
    </cofactor>
</comment>